<protein>
    <submittedName>
        <fullName evidence="2">Uncharacterized protein</fullName>
    </submittedName>
</protein>
<keyword evidence="1" id="KW-0812">Transmembrane</keyword>
<comment type="caution">
    <text evidence="2">The sequence shown here is derived from an EMBL/GenBank/DDBJ whole genome shotgun (WGS) entry which is preliminary data.</text>
</comment>
<proteinExistence type="predicted"/>
<feature type="transmembrane region" description="Helical" evidence="1">
    <location>
        <begin position="269"/>
        <end position="288"/>
    </location>
</feature>
<keyword evidence="1" id="KW-0472">Membrane</keyword>
<reference evidence="2 3" key="1">
    <citation type="submission" date="2017-01" db="EMBL/GenBank/DDBJ databases">
        <title>Novel large sulfur bacteria in the metagenomes of groundwater-fed chemosynthetic microbial mats in the Lake Huron basin.</title>
        <authorList>
            <person name="Sharrar A.M."/>
            <person name="Flood B.E."/>
            <person name="Bailey J.V."/>
            <person name="Jones D.S."/>
            <person name="Biddanda B."/>
            <person name="Ruberg S.A."/>
            <person name="Marcus D.N."/>
            <person name="Dick G.J."/>
        </authorList>
    </citation>
    <scope>NUCLEOTIDE SEQUENCE [LARGE SCALE GENOMIC DNA]</scope>
    <source>
        <strain evidence="2">A7</strain>
    </source>
</reference>
<keyword evidence="1" id="KW-1133">Transmembrane helix</keyword>
<name>A0A1W9KQ88_9BURK</name>
<dbReference type="Proteomes" id="UP000192505">
    <property type="component" value="Unassembled WGS sequence"/>
</dbReference>
<feature type="transmembrane region" description="Helical" evidence="1">
    <location>
        <begin position="244"/>
        <end position="263"/>
    </location>
</feature>
<evidence type="ECO:0000256" key="1">
    <source>
        <dbReference type="SAM" id="Phobius"/>
    </source>
</evidence>
<dbReference type="AlphaFoldDB" id="A0A1W9KQ88"/>
<gene>
    <name evidence="2" type="ORF">BWK72_19340</name>
</gene>
<organism evidence="2 3">
    <name type="scientific">Rhodoferax ferrireducens</name>
    <dbReference type="NCBI Taxonomy" id="192843"/>
    <lineage>
        <taxon>Bacteria</taxon>
        <taxon>Pseudomonadati</taxon>
        <taxon>Pseudomonadota</taxon>
        <taxon>Betaproteobacteria</taxon>
        <taxon>Burkholderiales</taxon>
        <taxon>Comamonadaceae</taxon>
        <taxon>Rhodoferax</taxon>
    </lineage>
</organism>
<evidence type="ECO:0000313" key="3">
    <source>
        <dbReference type="Proteomes" id="UP000192505"/>
    </source>
</evidence>
<accession>A0A1W9KQ88</accession>
<dbReference type="EMBL" id="MTEI01000025">
    <property type="protein sequence ID" value="OQW86004.1"/>
    <property type="molecule type" value="Genomic_DNA"/>
</dbReference>
<sequence>MTAPPLTHHDILALVAPFTRAGRHVDLAATDRVQRRIAFQPLSRADVAELPGLTEQLALEKFGATSFRLTRTLVLPGGLQARLDASGADPGELLRQVDVVPVATQFQTGDGFVIARDCVLRSDAQAPVLTRAVVQLAAATLTLSVPAVRSVSADVLLAAPPGQSLDIPQDLLAVLGWAWSPVSNTRQGWSGKFRLRGTPDKRTQRADQALARVAVHLARTLAASPAAFHEQHTAARWSVVWRRAIPILMPLLILVTVLALPRLGLRDISGVWTLVYQLPTVLIAISFMTQDVPKFEIPPWPRRASASSWLRQRQLVETPHLD</sequence>
<evidence type="ECO:0000313" key="2">
    <source>
        <dbReference type="EMBL" id="OQW86004.1"/>
    </source>
</evidence>